<organism evidence="1 2">
    <name type="scientific">Mycoplasma phocoenae</name>
    <dbReference type="NCBI Taxonomy" id="754517"/>
    <lineage>
        <taxon>Bacteria</taxon>
        <taxon>Bacillati</taxon>
        <taxon>Mycoplasmatota</taxon>
        <taxon>Mollicutes</taxon>
        <taxon>Mycoplasmataceae</taxon>
        <taxon>Mycoplasma</taxon>
    </lineage>
</organism>
<dbReference type="AlphaFoldDB" id="A0A858U9C6"/>
<proteinExistence type="predicted"/>
<dbReference type="Pfam" id="PF09954">
    <property type="entry name" value="DUF2188"/>
    <property type="match status" value="1"/>
</dbReference>
<accession>A0A858U9C6</accession>
<dbReference type="Proteomes" id="UP000501060">
    <property type="component" value="Chromosome"/>
</dbReference>
<dbReference type="InterPro" id="IPR018691">
    <property type="entry name" value="DUF2188"/>
</dbReference>
<evidence type="ECO:0000313" key="1">
    <source>
        <dbReference type="EMBL" id="QJG67286.1"/>
    </source>
</evidence>
<keyword evidence="2" id="KW-1185">Reference proteome</keyword>
<gene>
    <name evidence="1" type="ORF">HGG69_02865</name>
</gene>
<dbReference type="KEGG" id="mphe:HGG69_02865"/>
<reference evidence="1 2" key="1">
    <citation type="submission" date="2020-04" db="EMBL/GenBank/DDBJ databases">
        <title>Novel Mycoplasma species detected in Phocoena phocoena (harbor porpoise) from the USA.</title>
        <authorList>
            <person name="Volokhov D.V."/>
        </authorList>
    </citation>
    <scope>NUCLEOTIDE SEQUENCE [LARGE SCALE GENOMIC DNA]</scope>
    <source>
        <strain evidence="1 2">Phocoena C-264-GEN</strain>
    </source>
</reference>
<protein>
    <submittedName>
        <fullName evidence="1">DUF2188 domain-containing protein</fullName>
    </submittedName>
</protein>
<evidence type="ECO:0000313" key="2">
    <source>
        <dbReference type="Proteomes" id="UP000501060"/>
    </source>
</evidence>
<name>A0A858U9C6_9MOLU</name>
<dbReference type="EMBL" id="CP051481">
    <property type="protein sequence ID" value="QJG67286.1"/>
    <property type="molecule type" value="Genomic_DNA"/>
</dbReference>
<sequence>MGNPGWGVKVKGGKILKHTRTQKEALEYAKNIKNCESILLQSKDGSFRKH</sequence>